<dbReference type="EMBL" id="JAKOGI010000335">
    <property type="protein sequence ID" value="KAJ8436678.1"/>
    <property type="molecule type" value="Genomic_DNA"/>
</dbReference>
<dbReference type="Proteomes" id="UP001153076">
    <property type="component" value="Unassembled WGS sequence"/>
</dbReference>
<dbReference type="AlphaFoldDB" id="A0A9Q1QC01"/>
<evidence type="ECO:0000313" key="1">
    <source>
        <dbReference type="EMBL" id="KAJ8436678.1"/>
    </source>
</evidence>
<name>A0A9Q1QC01_9CARY</name>
<gene>
    <name evidence="1" type="ORF">Cgig2_006388</name>
</gene>
<organism evidence="1 2">
    <name type="scientific">Carnegiea gigantea</name>
    <dbReference type="NCBI Taxonomy" id="171969"/>
    <lineage>
        <taxon>Eukaryota</taxon>
        <taxon>Viridiplantae</taxon>
        <taxon>Streptophyta</taxon>
        <taxon>Embryophyta</taxon>
        <taxon>Tracheophyta</taxon>
        <taxon>Spermatophyta</taxon>
        <taxon>Magnoliopsida</taxon>
        <taxon>eudicotyledons</taxon>
        <taxon>Gunneridae</taxon>
        <taxon>Pentapetalae</taxon>
        <taxon>Caryophyllales</taxon>
        <taxon>Cactineae</taxon>
        <taxon>Cactaceae</taxon>
        <taxon>Cactoideae</taxon>
        <taxon>Echinocereeae</taxon>
        <taxon>Carnegiea</taxon>
    </lineage>
</organism>
<evidence type="ECO:0000313" key="2">
    <source>
        <dbReference type="Proteomes" id="UP001153076"/>
    </source>
</evidence>
<sequence>MCTLWKNHKPLNQKRHISVGDKNEENKTCVKTWLKTTPNEIKKNMLEQQLKKRQRKSPKQQANTNIGLQDLKLVQKLVETDTKQFVAMIDKFNEAQKQAMRDMGFGGFPELQVTELLGDLCKWLVDNFYPYSVTLYIVAEKKIEIKHQLMCISHWQSQLVEGRLKSL</sequence>
<reference evidence="1" key="1">
    <citation type="submission" date="2022-04" db="EMBL/GenBank/DDBJ databases">
        <title>Carnegiea gigantea Genome sequencing and assembly v2.</title>
        <authorList>
            <person name="Copetti D."/>
            <person name="Sanderson M.J."/>
            <person name="Burquez A."/>
            <person name="Wojciechowski M.F."/>
        </authorList>
    </citation>
    <scope>NUCLEOTIDE SEQUENCE</scope>
    <source>
        <strain evidence="1">SGP5-SGP5p</strain>
        <tissue evidence="1">Aerial part</tissue>
    </source>
</reference>
<protein>
    <submittedName>
        <fullName evidence="1">Uncharacterized protein</fullName>
    </submittedName>
</protein>
<keyword evidence="2" id="KW-1185">Reference proteome</keyword>
<accession>A0A9Q1QC01</accession>
<dbReference type="OrthoDB" id="669288at2759"/>
<proteinExistence type="predicted"/>
<comment type="caution">
    <text evidence="1">The sequence shown here is derived from an EMBL/GenBank/DDBJ whole genome shotgun (WGS) entry which is preliminary data.</text>
</comment>